<accession>A0ABT3Z666</accession>
<feature type="region of interest" description="Disordered" evidence="1">
    <location>
        <begin position="1"/>
        <end position="28"/>
    </location>
</feature>
<gene>
    <name evidence="3" type="ORF">OEG84_05850</name>
</gene>
<sequence>MQDTPPLGARDRQNRGEHGYEPRNDTGETGASLWVATAVVIIILAGLSLFGQDRLSNGGAPFVITPSSQIGVASGTQNDF</sequence>
<keyword evidence="4" id="KW-1185">Reference proteome</keyword>
<proteinExistence type="predicted"/>
<protein>
    <submittedName>
        <fullName evidence="3">Uncharacterized protein</fullName>
    </submittedName>
</protein>
<evidence type="ECO:0000313" key="3">
    <source>
        <dbReference type="EMBL" id="MCY0147245.1"/>
    </source>
</evidence>
<feature type="transmembrane region" description="Helical" evidence="2">
    <location>
        <begin position="31"/>
        <end position="50"/>
    </location>
</feature>
<evidence type="ECO:0000256" key="2">
    <source>
        <dbReference type="SAM" id="Phobius"/>
    </source>
</evidence>
<keyword evidence="2" id="KW-0812">Transmembrane</keyword>
<dbReference type="Proteomes" id="UP001073227">
    <property type="component" value="Unassembled WGS sequence"/>
</dbReference>
<evidence type="ECO:0000313" key="4">
    <source>
        <dbReference type="Proteomes" id="UP001073227"/>
    </source>
</evidence>
<keyword evidence="2" id="KW-0472">Membrane</keyword>
<keyword evidence="2" id="KW-1133">Transmembrane helix</keyword>
<comment type="caution">
    <text evidence="3">The sequence shown here is derived from an EMBL/GenBank/DDBJ whole genome shotgun (WGS) entry which is preliminary data.</text>
</comment>
<reference evidence="3" key="1">
    <citation type="submission" date="2022-10" db="EMBL/GenBank/DDBJ databases">
        <title>Hoeflea sp. G2-23, isolated from marine algae.</title>
        <authorList>
            <person name="Kristyanto S."/>
            <person name="Kim J.M."/>
            <person name="Jeon C.O."/>
        </authorList>
    </citation>
    <scope>NUCLEOTIDE SEQUENCE</scope>
    <source>
        <strain evidence="3">G2-23</strain>
    </source>
</reference>
<feature type="compositionally biased region" description="Basic and acidic residues" evidence="1">
    <location>
        <begin position="9"/>
        <end position="26"/>
    </location>
</feature>
<dbReference type="RefSeq" id="WP_267652847.1">
    <property type="nucleotide sequence ID" value="NZ_JAOVZR010000001.1"/>
</dbReference>
<name>A0ABT3Z666_9HYPH</name>
<dbReference type="EMBL" id="JAOVZR010000001">
    <property type="protein sequence ID" value="MCY0147245.1"/>
    <property type="molecule type" value="Genomic_DNA"/>
</dbReference>
<evidence type="ECO:0000256" key="1">
    <source>
        <dbReference type="SAM" id="MobiDB-lite"/>
    </source>
</evidence>
<organism evidence="3 4">
    <name type="scientific">Hoeflea algicola</name>
    <dbReference type="NCBI Taxonomy" id="2983763"/>
    <lineage>
        <taxon>Bacteria</taxon>
        <taxon>Pseudomonadati</taxon>
        <taxon>Pseudomonadota</taxon>
        <taxon>Alphaproteobacteria</taxon>
        <taxon>Hyphomicrobiales</taxon>
        <taxon>Rhizobiaceae</taxon>
        <taxon>Hoeflea</taxon>
    </lineage>
</organism>